<reference evidence="3 4" key="1">
    <citation type="submission" date="2019-06" db="EMBL/GenBank/DDBJ databases">
        <title>Saccharibacillus brassicae sp. nov., an endophytic bacterium isolated from Chinese cabbage seeds (Brassica pekinensis).</title>
        <authorList>
            <person name="Jiang L."/>
            <person name="Lee J."/>
            <person name="Kim S.W."/>
        </authorList>
    </citation>
    <scope>NUCLEOTIDE SEQUENCE [LARGE SCALE GENOMIC DNA]</scope>
    <source>
        <strain evidence="4">KCTC 43072 / ATSA2</strain>
    </source>
</reference>
<name>A0A4Y6V1T7_SACBS</name>
<evidence type="ECO:0000313" key="3">
    <source>
        <dbReference type="EMBL" id="QDH22215.1"/>
    </source>
</evidence>
<evidence type="ECO:0000313" key="4">
    <source>
        <dbReference type="Proteomes" id="UP000316968"/>
    </source>
</evidence>
<dbReference type="Pfam" id="PF09823">
    <property type="entry name" value="DUF2357"/>
    <property type="match status" value="1"/>
</dbReference>
<feature type="coiled-coil region" evidence="1">
    <location>
        <begin position="321"/>
        <end position="348"/>
    </location>
</feature>
<dbReference type="Pfam" id="PF04411">
    <property type="entry name" value="PDDEXK_7"/>
    <property type="match status" value="1"/>
</dbReference>
<dbReference type="Proteomes" id="UP000316968">
    <property type="component" value="Chromosome"/>
</dbReference>
<evidence type="ECO:0000256" key="1">
    <source>
        <dbReference type="SAM" id="Coils"/>
    </source>
</evidence>
<dbReference type="InterPro" id="IPR018633">
    <property type="entry name" value="DUF2357"/>
</dbReference>
<dbReference type="OrthoDB" id="11970at2"/>
<accession>A0A4Y6V1T7</accession>
<dbReference type="KEGG" id="saca:FFV09_16020"/>
<evidence type="ECO:0000259" key="2">
    <source>
        <dbReference type="Pfam" id="PF09823"/>
    </source>
</evidence>
<gene>
    <name evidence="3" type="ORF">FFV09_16020</name>
</gene>
<protein>
    <submittedName>
        <fullName evidence="3">DUF2357 domain-containing protein</fullName>
    </submittedName>
</protein>
<dbReference type="InterPro" id="IPR007505">
    <property type="entry name" value="PDDEXK_7"/>
</dbReference>
<keyword evidence="1" id="KW-0175">Coiled coil</keyword>
<dbReference type="EMBL" id="CP041217">
    <property type="protein sequence ID" value="QDH22215.1"/>
    <property type="molecule type" value="Genomic_DNA"/>
</dbReference>
<organism evidence="3 4">
    <name type="scientific">Saccharibacillus brassicae</name>
    <dbReference type="NCBI Taxonomy" id="2583377"/>
    <lineage>
        <taxon>Bacteria</taxon>
        <taxon>Bacillati</taxon>
        <taxon>Bacillota</taxon>
        <taxon>Bacilli</taxon>
        <taxon>Bacillales</taxon>
        <taxon>Paenibacillaceae</taxon>
        <taxon>Saccharibacillus</taxon>
    </lineage>
</organism>
<proteinExistence type="predicted"/>
<keyword evidence="4" id="KW-1185">Reference proteome</keyword>
<feature type="domain" description="DUF2357" evidence="2">
    <location>
        <begin position="134"/>
        <end position="400"/>
    </location>
</feature>
<dbReference type="AlphaFoldDB" id="A0A4Y6V1T7"/>
<dbReference type="RefSeq" id="WP_141448759.1">
    <property type="nucleotide sequence ID" value="NZ_CP041217.1"/>
</dbReference>
<sequence>MTSYRSAAPDSGTELLRIESDLFELYIAGEPLHETVERLALHRGADQGERLTATFDVAASSPRLTGCTVALFSPESGKLEQWEAGRPAYPCFYETKSYELTLVKADPSLELTFHHENANLRRRIKPRGRNVLSGALDFGSEIGESRLEIRLNGRPLLVVTIEVFPAKLDYRRDYARLVEEVGEEAYDLAFDFLRRTYRPAQERETPRQSLAEFHAILRRIFERIESAMARIASHPHHRLEREHRLVESGRVRRADRSGLEDLRRHPHRLRPDERGWLTLDVRQPQAGRGVGPSGEEAQPVRYAPTHLRETRRILSADTDENRFLRWMLERTERRVEALRRELKRSRSGRDPLLDRELARIKRRIGVMLDADFLRGAAPLRRVNVSLVLQMAPGYREMYKLHLLLLKGLSMREGLTRLSVKDTAQLYEYWCFLKLHRLLASRCRVVRRQSPEIDRSGLFPSLIRGGRSRIEYEHRASGARLSLLYNPSMLGRSRPTTEQKPDLLLTLGRPDRAEETSFVLDAKYRIDPAVPGSSYASLYHAPGPLEEDINVMHRYRDAIVRRSGESGQYERSVASACVLFPYADETEFAGHHFYRSLDKVGVGALPFLPGSTRLAERWLDELLDTN</sequence>